<comment type="caution">
    <text evidence="12">The sequence shown here is derived from an EMBL/GenBank/DDBJ whole genome shotgun (WGS) entry which is preliminary data.</text>
</comment>
<sequence length="260" mass="29225">MTEANEIVKNARSVERLTTKEFAEQLFDNFFEMHGDRRFGDDPAIIGGVGLLDGSAVTVIGTQKGRDIKENVYRNFGSPHPEGYRKAIRLMKQAEKFNRPIVTFINTSGAFCDVESEDRGIGEAIAESLLVMSQLTVPILSIFIGEGGSGGALALAMGNKVWMMENAMYSVLSPEGFASILWKDSSRSKEAAEIMKLTPTDLLELEVIDKIIPETRRKVKLKKDEVLLKMRGEVAAALREMKQWDKETIVEQRQERFRKY</sequence>
<feature type="domain" description="CoA carboxyltransferase C-terminal" evidence="11">
    <location>
        <begin position="1"/>
        <end position="240"/>
    </location>
</feature>
<dbReference type="GO" id="GO:0006633">
    <property type="term" value="P:fatty acid biosynthetic process"/>
    <property type="evidence" value="ECO:0007669"/>
    <property type="project" value="UniProtKB-KW"/>
</dbReference>
<name>A0A9D2I2H4_9LACT</name>
<dbReference type="Pfam" id="PF03255">
    <property type="entry name" value="ACCA"/>
    <property type="match status" value="1"/>
</dbReference>
<evidence type="ECO:0000256" key="5">
    <source>
        <dbReference type="ARBA" id="ARBA00022741"/>
    </source>
</evidence>
<dbReference type="EC" id="2.1.3.15" evidence="2"/>
<dbReference type="GO" id="GO:0009317">
    <property type="term" value="C:acetyl-CoA carboxylase complex"/>
    <property type="evidence" value="ECO:0007669"/>
    <property type="project" value="InterPro"/>
</dbReference>
<dbReference type="PROSITE" id="PS50989">
    <property type="entry name" value="COA_CT_CTER"/>
    <property type="match status" value="1"/>
</dbReference>
<evidence type="ECO:0000256" key="9">
    <source>
        <dbReference type="ARBA" id="ARBA00023160"/>
    </source>
</evidence>
<evidence type="ECO:0000256" key="3">
    <source>
        <dbReference type="ARBA" id="ARBA00022516"/>
    </source>
</evidence>
<dbReference type="SUPFAM" id="SSF52096">
    <property type="entry name" value="ClpP/crotonase"/>
    <property type="match status" value="1"/>
</dbReference>
<dbReference type="InterPro" id="IPR029045">
    <property type="entry name" value="ClpP/crotonase-like_dom_sf"/>
</dbReference>
<dbReference type="PANTHER" id="PTHR42853">
    <property type="entry name" value="ACETYL-COENZYME A CARBOXYLASE CARBOXYL TRANSFERASE SUBUNIT ALPHA"/>
    <property type="match status" value="1"/>
</dbReference>
<comment type="pathway">
    <text evidence="1">Lipid metabolism; malonyl-CoA biosynthesis; malonyl-CoA from acetyl-CoA: step 1/1.</text>
</comment>
<keyword evidence="3" id="KW-0444">Lipid biosynthesis</keyword>
<dbReference type="EMBL" id="DWYW01000174">
    <property type="protein sequence ID" value="HJA90624.1"/>
    <property type="molecule type" value="Genomic_DNA"/>
</dbReference>
<dbReference type="GO" id="GO:0003989">
    <property type="term" value="F:acetyl-CoA carboxylase activity"/>
    <property type="evidence" value="ECO:0007669"/>
    <property type="project" value="InterPro"/>
</dbReference>
<evidence type="ECO:0000256" key="1">
    <source>
        <dbReference type="ARBA" id="ARBA00004956"/>
    </source>
</evidence>
<dbReference type="NCBIfam" id="NF041504">
    <property type="entry name" value="AccA_sub"/>
    <property type="match status" value="1"/>
</dbReference>
<dbReference type="PRINTS" id="PR01069">
    <property type="entry name" value="ACCCTRFRASEA"/>
</dbReference>
<keyword evidence="9" id="KW-0275">Fatty acid biosynthesis</keyword>
<evidence type="ECO:0000256" key="2">
    <source>
        <dbReference type="ARBA" id="ARBA00011883"/>
    </source>
</evidence>
<evidence type="ECO:0000256" key="10">
    <source>
        <dbReference type="ARBA" id="ARBA00049152"/>
    </source>
</evidence>
<keyword evidence="8" id="KW-0443">Lipid metabolism</keyword>
<dbReference type="Gene3D" id="3.90.226.10">
    <property type="entry name" value="2-enoyl-CoA Hydratase, Chain A, domain 1"/>
    <property type="match status" value="1"/>
</dbReference>
<dbReference type="PANTHER" id="PTHR42853:SF3">
    <property type="entry name" value="ACETYL-COENZYME A CARBOXYLASE CARBOXYL TRANSFERASE SUBUNIT ALPHA, CHLOROPLASTIC"/>
    <property type="match status" value="1"/>
</dbReference>
<keyword evidence="7" id="KW-0067">ATP-binding</keyword>
<dbReference type="InterPro" id="IPR001095">
    <property type="entry name" value="Acetyl_CoA_COase_a_su"/>
</dbReference>
<keyword evidence="6" id="KW-0276">Fatty acid metabolism</keyword>
<evidence type="ECO:0000259" key="11">
    <source>
        <dbReference type="PROSITE" id="PS50989"/>
    </source>
</evidence>
<organism evidence="12 13">
    <name type="scientific">Candidatus Jeotgalibaca merdavium</name>
    <dbReference type="NCBI Taxonomy" id="2838627"/>
    <lineage>
        <taxon>Bacteria</taxon>
        <taxon>Bacillati</taxon>
        <taxon>Bacillota</taxon>
        <taxon>Bacilli</taxon>
        <taxon>Lactobacillales</taxon>
        <taxon>Carnobacteriaceae</taxon>
        <taxon>Jeotgalibaca</taxon>
    </lineage>
</organism>
<accession>A0A9D2I2H4</accession>
<protein>
    <recommendedName>
        <fullName evidence="2">acetyl-CoA carboxytransferase</fullName>
        <ecNumber evidence="2">2.1.3.15</ecNumber>
    </recommendedName>
</protein>
<evidence type="ECO:0000313" key="12">
    <source>
        <dbReference type="EMBL" id="HJA90624.1"/>
    </source>
</evidence>
<reference evidence="12" key="1">
    <citation type="journal article" date="2021" name="PeerJ">
        <title>Extensive microbial diversity within the chicken gut microbiome revealed by metagenomics and culture.</title>
        <authorList>
            <person name="Gilroy R."/>
            <person name="Ravi A."/>
            <person name="Getino M."/>
            <person name="Pursley I."/>
            <person name="Horton D.L."/>
            <person name="Alikhan N.F."/>
            <person name="Baker D."/>
            <person name="Gharbi K."/>
            <person name="Hall N."/>
            <person name="Watson M."/>
            <person name="Adriaenssens E.M."/>
            <person name="Foster-Nyarko E."/>
            <person name="Jarju S."/>
            <person name="Secka A."/>
            <person name="Antonio M."/>
            <person name="Oren A."/>
            <person name="Chaudhuri R.R."/>
            <person name="La Ragione R."/>
            <person name="Hildebrand F."/>
            <person name="Pallen M.J."/>
        </authorList>
    </citation>
    <scope>NUCLEOTIDE SEQUENCE</scope>
    <source>
        <strain evidence="12">CHK171-505</strain>
    </source>
</reference>
<evidence type="ECO:0000256" key="7">
    <source>
        <dbReference type="ARBA" id="ARBA00022840"/>
    </source>
</evidence>
<evidence type="ECO:0000313" key="13">
    <source>
        <dbReference type="Proteomes" id="UP000886856"/>
    </source>
</evidence>
<evidence type="ECO:0000256" key="4">
    <source>
        <dbReference type="ARBA" id="ARBA00022679"/>
    </source>
</evidence>
<keyword evidence="4 12" id="KW-0808">Transferase</keyword>
<keyword evidence="5" id="KW-0547">Nucleotide-binding</keyword>
<dbReference type="GO" id="GO:0005524">
    <property type="term" value="F:ATP binding"/>
    <property type="evidence" value="ECO:0007669"/>
    <property type="project" value="UniProtKB-KW"/>
</dbReference>
<comment type="catalytic activity">
    <reaction evidence="10">
        <text>N(6)-carboxybiotinyl-L-lysyl-[protein] + acetyl-CoA = N(6)-biotinyl-L-lysyl-[protein] + malonyl-CoA</text>
        <dbReference type="Rhea" id="RHEA:54728"/>
        <dbReference type="Rhea" id="RHEA-COMP:10505"/>
        <dbReference type="Rhea" id="RHEA-COMP:10506"/>
        <dbReference type="ChEBI" id="CHEBI:57288"/>
        <dbReference type="ChEBI" id="CHEBI:57384"/>
        <dbReference type="ChEBI" id="CHEBI:83144"/>
        <dbReference type="ChEBI" id="CHEBI:83145"/>
        <dbReference type="EC" id="2.1.3.15"/>
    </reaction>
</comment>
<dbReference type="Proteomes" id="UP000886856">
    <property type="component" value="Unassembled WGS sequence"/>
</dbReference>
<dbReference type="AlphaFoldDB" id="A0A9D2I2H4"/>
<evidence type="ECO:0000256" key="8">
    <source>
        <dbReference type="ARBA" id="ARBA00023098"/>
    </source>
</evidence>
<reference evidence="12" key="2">
    <citation type="submission" date="2021-04" db="EMBL/GenBank/DDBJ databases">
        <authorList>
            <person name="Gilroy R."/>
        </authorList>
    </citation>
    <scope>NUCLEOTIDE SEQUENCE</scope>
    <source>
        <strain evidence="12">CHK171-505</strain>
    </source>
</reference>
<dbReference type="GO" id="GO:0016743">
    <property type="term" value="F:carboxyl- or carbamoyltransferase activity"/>
    <property type="evidence" value="ECO:0007669"/>
    <property type="project" value="InterPro"/>
</dbReference>
<evidence type="ECO:0000256" key="6">
    <source>
        <dbReference type="ARBA" id="ARBA00022832"/>
    </source>
</evidence>
<gene>
    <name evidence="12" type="primary">accA</name>
    <name evidence="12" type="ORF">H9948_07535</name>
</gene>
<dbReference type="NCBIfam" id="TIGR00513">
    <property type="entry name" value="accA"/>
    <property type="match status" value="1"/>
</dbReference>
<dbReference type="InterPro" id="IPR011763">
    <property type="entry name" value="COA_CT_C"/>
</dbReference>
<proteinExistence type="predicted"/>